<feature type="region of interest" description="Disordered" evidence="2">
    <location>
        <begin position="18"/>
        <end position="53"/>
    </location>
</feature>
<dbReference type="KEGG" id="foc:127749742"/>
<protein>
    <submittedName>
        <fullName evidence="5">Zinc finger protein 57-like</fullName>
    </submittedName>
</protein>
<organism evidence="4 5">
    <name type="scientific">Frankliniella occidentalis</name>
    <name type="common">Western flower thrips</name>
    <name type="synonym">Euthrips occidentalis</name>
    <dbReference type="NCBI Taxonomy" id="133901"/>
    <lineage>
        <taxon>Eukaryota</taxon>
        <taxon>Metazoa</taxon>
        <taxon>Ecdysozoa</taxon>
        <taxon>Arthropoda</taxon>
        <taxon>Hexapoda</taxon>
        <taxon>Insecta</taxon>
        <taxon>Pterygota</taxon>
        <taxon>Neoptera</taxon>
        <taxon>Paraneoptera</taxon>
        <taxon>Thysanoptera</taxon>
        <taxon>Terebrantia</taxon>
        <taxon>Thripoidea</taxon>
        <taxon>Thripidae</taxon>
        <taxon>Frankliniella</taxon>
    </lineage>
</organism>
<keyword evidence="4" id="KW-1185">Reference proteome</keyword>
<evidence type="ECO:0000256" key="1">
    <source>
        <dbReference type="PROSITE-ProRule" id="PRU00042"/>
    </source>
</evidence>
<dbReference type="GO" id="GO:0008270">
    <property type="term" value="F:zinc ion binding"/>
    <property type="evidence" value="ECO:0007669"/>
    <property type="project" value="UniProtKB-KW"/>
</dbReference>
<dbReference type="InterPro" id="IPR013087">
    <property type="entry name" value="Znf_C2H2_type"/>
</dbReference>
<keyword evidence="1" id="KW-0863">Zinc-finger</keyword>
<keyword evidence="1" id="KW-0479">Metal-binding</keyword>
<dbReference type="AlphaFoldDB" id="A0A9C6UC43"/>
<dbReference type="GeneID" id="127749742"/>
<dbReference type="PROSITE" id="PS50157">
    <property type="entry name" value="ZINC_FINGER_C2H2_2"/>
    <property type="match status" value="1"/>
</dbReference>
<evidence type="ECO:0000256" key="2">
    <source>
        <dbReference type="SAM" id="MobiDB-lite"/>
    </source>
</evidence>
<gene>
    <name evidence="5" type="primary">LOC127749742</name>
</gene>
<dbReference type="RefSeq" id="XP_052125188.1">
    <property type="nucleotide sequence ID" value="XM_052269228.1"/>
</dbReference>
<evidence type="ECO:0000259" key="3">
    <source>
        <dbReference type="PROSITE" id="PS50157"/>
    </source>
</evidence>
<feature type="compositionally biased region" description="Acidic residues" evidence="2">
    <location>
        <begin position="26"/>
        <end position="38"/>
    </location>
</feature>
<name>A0A9C6UC43_FRAOC</name>
<dbReference type="PROSITE" id="PS00028">
    <property type="entry name" value="ZINC_FINGER_C2H2_1"/>
    <property type="match status" value="2"/>
</dbReference>
<dbReference type="OrthoDB" id="10066771at2759"/>
<reference evidence="5" key="1">
    <citation type="submission" date="2025-08" db="UniProtKB">
        <authorList>
            <consortium name="RefSeq"/>
        </authorList>
    </citation>
    <scope>IDENTIFICATION</scope>
    <source>
        <tissue evidence="5">Whole organism</tissue>
    </source>
</reference>
<proteinExistence type="predicted"/>
<evidence type="ECO:0000313" key="5">
    <source>
        <dbReference type="RefSeq" id="XP_052125188.1"/>
    </source>
</evidence>
<evidence type="ECO:0000313" key="4">
    <source>
        <dbReference type="Proteomes" id="UP000504606"/>
    </source>
</evidence>
<dbReference type="Proteomes" id="UP000504606">
    <property type="component" value="Unplaced"/>
</dbReference>
<feature type="domain" description="C2H2-type" evidence="3">
    <location>
        <begin position="179"/>
        <end position="205"/>
    </location>
</feature>
<sequence>MEEFKLIDELDATDESDGYITLDEWNASDDDSTEDAEAMDSSMESSTSSDSEVEHLGTCTPVVEQPSQYDYLRCLYCSYTCSTEDMLRGHFRQHSTLSHPIRECKLDGCPFSTSSVFALVYHFHQVHKALVCDDLVFRSYEYCGAEFLSLSAFHAHVGEHFFKSEALAALLSGSRPRRYRCSYCNKGYSYAKSFLRHRGVCAHTNLVLINALHVCYECRAPFLTGEEFMAHRH</sequence>
<accession>A0A9C6UC43</accession>
<feature type="compositionally biased region" description="Low complexity" evidence="2">
    <location>
        <begin position="39"/>
        <end position="50"/>
    </location>
</feature>
<dbReference type="SMART" id="SM00355">
    <property type="entry name" value="ZnF_C2H2"/>
    <property type="match status" value="4"/>
</dbReference>
<keyword evidence="1" id="KW-0862">Zinc</keyword>